<keyword evidence="2 6" id="KW-0812">Transmembrane</keyword>
<keyword evidence="9" id="KW-1185">Reference proteome</keyword>
<evidence type="ECO:0000256" key="1">
    <source>
        <dbReference type="ARBA" id="ARBA00004141"/>
    </source>
</evidence>
<feature type="transmembrane region" description="Helical" evidence="6">
    <location>
        <begin position="86"/>
        <end position="106"/>
    </location>
</feature>
<feature type="domain" description="Sugar phosphate transporter" evidence="7">
    <location>
        <begin position="436"/>
        <end position="500"/>
    </location>
</feature>
<feature type="transmembrane region" description="Helical" evidence="6">
    <location>
        <begin position="118"/>
        <end position="136"/>
    </location>
</feature>
<dbReference type="InterPro" id="IPR004853">
    <property type="entry name" value="Sugar_P_trans_dom"/>
</dbReference>
<dbReference type="InterPro" id="IPR037185">
    <property type="entry name" value="EmrE-like"/>
</dbReference>
<evidence type="ECO:0000256" key="6">
    <source>
        <dbReference type="SAM" id="Phobius"/>
    </source>
</evidence>
<evidence type="ECO:0000256" key="4">
    <source>
        <dbReference type="ARBA" id="ARBA00023136"/>
    </source>
</evidence>
<evidence type="ECO:0000256" key="5">
    <source>
        <dbReference type="SAM" id="MobiDB-lite"/>
    </source>
</evidence>
<dbReference type="EMBL" id="MU151062">
    <property type="protein sequence ID" value="KAF9453303.1"/>
    <property type="molecule type" value="Genomic_DNA"/>
</dbReference>
<feature type="transmembrane region" description="Helical" evidence="6">
    <location>
        <begin position="484"/>
        <end position="503"/>
    </location>
</feature>
<evidence type="ECO:0000313" key="9">
    <source>
        <dbReference type="Proteomes" id="UP000807342"/>
    </source>
</evidence>
<dbReference type="InterPro" id="IPR050186">
    <property type="entry name" value="TPT_transporter"/>
</dbReference>
<reference evidence="8" key="1">
    <citation type="submission" date="2020-11" db="EMBL/GenBank/DDBJ databases">
        <authorList>
            <consortium name="DOE Joint Genome Institute"/>
            <person name="Ahrendt S."/>
            <person name="Riley R."/>
            <person name="Andreopoulos W."/>
            <person name="Labutti K."/>
            <person name="Pangilinan J."/>
            <person name="Ruiz-Duenas F.J."/>
            <person name="Barrasa J.M."/>
            <person name="Sanchez-Garcia M."/>
            <person name="Camarero S."/>
            <person name="Miyauchi S."/>
            <person name="Serrano A."/>
            <person name="Linde D."/>
            <person name="Babiker R."/>
            <person name="Drula E."/>
            <person name="Ayuso-Fernandez I."/>
            <person name="Pacheco R."/>
            <person name="Padilla G."/>
            <person name="Ferreira P."/>
            <person name="Barriuso J."/>
            <person name="Kellner H."/>
            <person name="Castanera R."/>
            <person name="Alfaro M."/>
            <person name="Ramirez L."/>
            <person name="Pisabarro A.G."/>
            <person name="Kuo A."/>
            <person name="Tritt A."/>
            <person name="Lipzen A."/>
            <person name="He G."/>
            <person name="Yan M."/>
            <person name="Ng V."/>
            <person name="Cullen D."/>
            <person name="Martin F."/>
            <person name="Rosso M.-N."/>
            <person name="Henrissat B."/>
            <person name="Hibbett D."/>
            <person name="Martinez A.T."/>
            <person name="Grigoriev I.V."/>
        </authorList>
    </citation>
    <scope>NUCLEOTIDE SEQUENCE</scope>
    <source>
        <strain evidence="8">MF-IS2</strain>
    </source>
</reference>
<dbReference type="PANTHER" id="PTHR11132">
    <property type="entry name" value="SOLUTE CARRIER FAMILY 35"/>
    <property type="match status" value="1"/>
</dbReference>
<feature type="region of interest" description="Disordered" evidence="5">
    <location>
        <begin position="51"/>
        <end position="71"/>
    </location>
</feature>
<feature type="transmembrane region" description="Helical" evidence="6">
    <location>
        <begin position="143"/>
        <end position="166"/>
    </location>
</feature>
<feature type="compositionally biased region" description="Polar residues" evidence="5">
    <location>
        <begin position="51"/>
        <end position="66"/>
    </location>
</feature>
<feature type="domain" description="Sugar phosphate transporter" evidence="7">
    <location>
        <begin position="92"/>
        <end position="249"/>
    </location>
</feature>
<evidence type="ECO:0000256" key="3">
    <source>
        <dbReference type="ARBA" id="ARBA00022989"/>
    </source>
</evidence>
<comment type="caution">
    <text evidence="8">The sequence shown here is derived from an EMBL/GenBank/DDBJ whole genome shotgun (WGS) entry which is preliminary data.</text>
</comment>
<feature type="transmembrane region" description="Helical" evidence="6">
    <location>
        <begin position="207"/>
        <end position="226"/>
    </location>
</feature>
<keyword evidence="4 6" id="KW-0472">Membrane</keyword>
<feature type="transmembrane region" description="Helical" evidence="6">
    <location>
        <begin position="454"/>
        <end position="478"/>
    </location>
</feature>
<evidence type="ECO:0000259" key="7">
    <source>
        <dbReference type="Pfam" id="PF03151"/>
    </source>
</evidence>
<dbReference type="AlphaFoldDB" id="A0A9P5XKY1"/>
<dbReference type="GO" id="GO:0016020">
    <property type="term" value="C:membrane"/>
    <property type="evidence" value="ECO:0007669"/>
    <property type="project" value="UniProtKB-SubCell"/>
</dbReference>
<dbReference type="Pfam" id="PF03151">
    <property type="entry name" value="TPT"/>
    <property type="match status" value="2"/>
</dbReference>
<comment type="subcellular location">
    <subcellularLocation>
        <location evidence="1">Membrane</location>
        <topology evidence="1">Multi-pass membrane protein</topology>
    </subcellularLocation>
</comment>
<evidence type="ECO:0000313" key="8">
    <source>
        <dbReference type="EMBL" id="KAF9453303.1"/>
    </source>
</evidence>
<feature type="transmembrane region" description="Helical" evidence="6">
    <location>
        <begin position="426"/>
        <end position="447"/>
    </location>
</feature>
<evidence type="ECO:0000256" key="2">
    <source>
        <dbReference type="ARBA" id="ARBA00022692"/>
    </source>
</evidence>
<dbReference type="Proteomes" id="UP000807342">
    <property type="component" value="Unassembled WGS sequence"/>
</dbReference>
<protein>
    <recommendedName>
        <fullName evidence="7">Sugar phosphate transporter domain-containing protein</fullName>
    </recommendedName>
</protein>
<gene>
    <name evidence="8" type="ORF">P691DRAFT_801116</name>
</gene>
<keyword evidence="3 6" id="KW-1133">Transmembrane helix</keyword>
<feature type="transmembrane region" description="Helical" evidence="6">
    <location>
        <begin position="178"/>
        <end position="198"/>
    </location>
</feature>
<organism evidence="8 9">
    <name type="scientific">Macrolepiota fuliginosa MF-IS2</name>
    <dbReference type="NCBI Taxonomy" id="1400762"/>
    <lineage>
        <taxon>Eukaryota</taxon>
        <taxon>Fungi</taxon>
        <taxon>Dikarya</taxon>
        <taxon>Basidiomycota</taxon>
        <taxon>Agaricomycotina</taxon>
        <taxon>Agaricomycetes</taxon>
        <taxon>Agaricomycetidae</taxon>
        <taxon>Agaricales</taxon>
        <taxon>Agaricineae</taxon>
        <taxon>Agaricaceae</taxon>
        <taxon>Macrolepiota</taxon>
    </lineage>
</organism>
<dbReference type="OrthoDB" id="10261634at2759"/>
<name>A0A9P5XKY1_9AGAR</name>
<accession>A0A9P5XKY1</accession>
<feature type="transmembrane region" description="Helical" evidence="6">
    <location>
        <begin position="325"/>
        <end position="344"/>
    </location>
</feature>
<proteinExistence type="predicted"/>
<sequence>MSIATAPPVRSRKGIKLSSIHAGRRTYPKERPPDLQISQFSSEESIAALLTPSSPDTLPEHTSPSSPKFHRSRSSLRLSWNDLHTLHSPGSCIVLYFFLNFSLTLYNKLVMNRFPFPYSMTAFHALGGCLGTWFTLRPEDRPPVLSAGQTIVLISFSSLYTLNIVVSNVSAHLVTVPFHQVVRSSAPFFTLTLSALLLNSRITRRKLISLIPVVAGVALATYGDYYYTLPGFLLTLFGTFLASLKTVITNILQSPHSQHLNIRRESHVHQSVNSHMEHPKRWKSHDYSRTSVSYGDPNTQSVTSPRTPLFLFSSIPKLHLTSLQLLHLLSPLALFQCTLLALYFGELDKIIAQIQTHLPLNPKFLGGFLKISTSTSIVSGVGIGHGNSNFSLPALNRTSTLNGSGPDGVSIGAGMPSAGGGDGSSMLLGLAGLAGNALLAFILNVVSFQTNRKVGALGMSIAANVKQVLTILSSVVLFNLTITRMNATGILLTLVGGAWYASVDLRERGRL</sequence>
<dbReference type="SUPFAM" id="SSF103481">
    <property type="entry name" value="Multidrug resistance efflux transporter EmrE"/>
    <property type="match status" value="1"/>
</dbReference>